<dbReference type="AlphaFoldDB" id="A0A1L1PHP7"/>
<gene>
    <name evidence="3" type="ORF">BN948_03971</name>
</gene>
<dbReference type="EMBL" id="CCAE010000045">
    <property type="protein sequence ID" value="CDN89532.1"/>
    <property type="molecule type" value="Genomic_DNA"/>
</dbReference>
<accession>A0A1L1PHP7</accession>
<organism evidence="3 4">
    <name type="scientific">Hydrogenophaga intermedia</name>
    <dbReference type="NCBI Taxonomy" id="65786"/>
    <lineage>
        <taxon>Bacteria</taxon>
        <taxon>Pseudomonadati</taxon>
        <taxon>Pseudomonadota</taxon>
        <taxon>Betaproteobacteria</taxon>
        <taxon>Burkholderiales</taxon>
        <taxon>Comamonadaceae</taxon>
        <taxon>Hydrogenophaga</taxon>
    </lineage>
</organism>
<reference evidence="4" key="2">
    <citation type="submission" date="2014-11" db="EMBL/GenBank/DDBJ databases">
        <title>Draft genome sequence of Hydrogenophaga intermedia S1.</title>
        <authorList>
            <person name="Gan H.M."/>
            <person name="Chew T.H."/>
            <person name="Stolz A."/>
        </authorList>
    </citation>
    <scope>NUCLEOTIDE SEQUENCE [LARGE SCALE GENOMIC DNA]</scope>
    <source>
        <strain evidence="4">S1</strain>
    </source>
</reference>
<evidence type="ECO:0000313" key="3">
    <source>
        <dbReference type="EMBL" id="CDN89532.1"/>
    </source>
</evidence>
<dbReference type="SUPFAM" id="SSF51556">
    <property type="entry name" value="Metallo-dependent hydrolases"/>
    <property type="match status" value="1"/>
</dbReference>
<dbReference type="GO" id="GO:0005737">
    <property type="term" value="C:cytoplasm"/>
    <property type="evidence" value="ECO:0007669"/>
    <property type="project" value="TreeGrafter"/>
</dbReference>
<dbReference type="GO" id="GO:0001760">
    <property type="term" value="F:aminocarboxymuconate-semialdehyde decarboxylase activity"/>
    <property type="evidence" value="ECO:0007669"/>
    <property type="project" value="UniProtKB-EC"/>
</dbReference>
<dbReference type="GO" id="GO:0019748">
    <property type="term" value="P:secondary metabolic process"/>
    <property type="evidence" value="ECO:0007669"/>
    <property type="project" value="TreeGrafter"/>
</dbReference>
<name>A0A1L1PHP7_HYDIT</name>
<dbReference type="Proteomes" id="UP000028878">
    <property type="component" value="Unassembled WGS sequence"/>
</dbReference>
<dbReference type="Pfam" id="PF04909">
    <property type="entry name" value="Amidohydro_2"/>
    <property type="match status" value="1"/>
</dbReference>
<dbReference type="InterPro" id="IPR032466">
    <property type="entry name" value="Metal_Hydrolase"/>
</dbReference>
<sequence>MPVIDVHTHMYTPAWLELLKAKGGAYNIQRRPDGQDEIFRGNTPVAIPQPGHFDYALRIQQMDAAGIDISIVSLTCPNVYWGDEATSCQAAVESNDAMARAQAQYPDRIRWFTSLPWEYPERAVQELERSCANGAVGVMVLANISGRSLTDPFFEPVWAAIDQRGLPVLVHPTDPPGVDLMDMTKYDLSWSVGFMFDTTLAFTRMIFDGFFDRFPNMKLIASHGGGTLPYLVGRFEKGDEVEIAERRRMKRKPTDYLRHIYYDSITYDPRSLQYLVSVVGASQVMLGTDWPHQVHDARGALGKVDALGADVREAVRGGNALRVFGL</sequence>
<evidence type="ECO:0000259" key="2">
    <source>
        <dbReference type="Pfam" id="PF04909"/>
    </source>
</evidence>
<dbReference type="InterPro" id="IPR032465">
    <property type="entry name" value="ACMSD"/>
</dbReference>
<dbReference type="Gene3D" id="3.20.20.140">
    <property type="entry name" value="Metal-dependent hydrolases"/>
    <property type="match status" value="1"/>
</dbReference>
<proteinExistence type="predicted"/>
<dbReference type="RefSeq" id="WP_009516340.1">
    <property type="nucleotide sequence ID" value="NZ_CCAE010000045.1"/>
</dbReference>
<dbReference type="GO" id="GO:0016787">
    <property type="term" value="F:hydrolase activity"/>
    <property type="evidence" value="ECO:0007669"/>
    <property type="project" value="InterPro"/>
</dbReference>
<evidence type="ECO:0000313" key="4">
    <source>
        <dbReference type="Proteomes" id="UP000028878"/>
    </source>
</evidence>
<keyword evidence="1 3" id="KW-0456">Lyase</keyword>
<dbReference type="EC" id="4.1.1.45" evidence="3"/>
<dbReference type="PANTHER" id="PTHR21240">
    <property type="entry name" value="2-AMINO-3-CARBOXYLMUCONATE-6-SEMIALDEHYDE DECARBOXYLASE"/>
    <property type="match status" value="1"/>
</dbReference>
<keyword evidence="4" id="KW-1185">Reference proteome</keyword>
<protein>
    <submittedName>
        <fullName evidence="3">2-amino-3-carboxymuconate-6-semialdehyde decarboxylase-like protein</fullName>
        <ecNumber evidence="3">4.1.1.45</ecNumber>
    </submittedName>
</protein>
<evidence type="ECO:0000256" key="1">
    <source>
        <dbReference type="ARBA" id="ARBA00023239"/>
    </source>
</evidence>
<dbReference type="PANTHER" id="PTHR21240:SF28">
    <property type="entry name" value="ISO-OROTATE DECARBOXYLASE (EUROFUNG)"/>
    <property type="match status" value="1"/>
</dbReference>
<feature type="domain" description="Amidohydrolase-related" evidence="2">
    <location>
        <begin position="4"/>
        <end position="326"/>
    </location>
</feature>
<reference evidence="4" key="1">
    <citation type="submission" date="2014-02" db="EMBL/GenBank/DDBJ databases">
        <authorList>
            <person name="Gan H."/>
        </authorList>
    </citation>
    <scope>NUCLEOTIDE SEQUENCE [LARGE SCALE GENOMIC DNA]</scope>
    <source>
        <strain evidence="4">S1</strain>
    </source>
</reference>
<dbReference type="InterPro" id="IPR006680">
    <property type="entry name" value="Amidohydro-rel"/>
</dbReference>